<dbReference type="AlphaFoldDB" id="A0A453MBD2"/>
<protein>
    <submittedName>
        <fullName evidence="1">Uncharacterized protein</fullName>
    </submittedName>
</protein>
<evidence type="ECO:0000313" key="2">
    <source>
        <dbReference type="Proteomes" id="UP000015105"/>
    </source>
</evidence>
<reference evidence="1" key="5">
    <citation type="journal article" date="2021" name="G3 (Bethesda)">
        <title>Aegilops tauschii genome assembly Aet v5.0 features greater sequence contiguity and improved annotation.</title>
        <authorList>
            <person name="Wang L."/>
            <person name="Zhu T."/>
            <person name="Rodriguez J.C."/>
            <person name="Deal K.R."/>
            <person name="Dubcovsky J."/>
            <person name="McGuire P.E."/>
            <person name="Lux T."/>
            <person name="Spannagl M."/>
            <person name="Mayer K.F.X."/>
            <person name="Baldrich P."/>
            <person name="Meyers B.C."/>
            <person name="Huo N."/>
            <person name="Gu Y.Q."/>
            <person name="Zhou H."/>
            <person name="Devos K.M."/>
            <person name="Bennetzen J.L."/>
            <person name="Unver T."/>
            <person name="Budak H."/>
            <person name="Gulick P.J."/>
            <person name="Galiba G."/>
            <person name="Kalapos B."/>
            <person name="Nelson D.R."/>
            <person name="Li P."/>
            <person name="You F.M."/>
            <person name="Luo M.C."/>
            <person name="Dvorak J."/>
        </authorList>
    </citation>
    <scope>NUCLEOTIDE SEQUENCE [LARGE SCALE GENOMIC DNA]</scope>
    <source>
        <strain evidence="1">cv. AL8/78</strain>
    </source>
</reference>
<evidence type="ECO:0000313" key="1">
    <source>
        <dbReference type="EnsemblPlants" id="AET5Gv21123400.16"/>
    </source>
</evidence>
<reference evidence="1" key="3">
    <citation type="journal article" date="2017" name="Nature">
        <title>Genome sequence of the progenitor of the wheat D genome Aegilops tauschii.</title>
        <authorList>
            <person name="Luo M.C."/>
            <person name="Gu Y.Q."/>
            <person name="Puiu D."/>
            <person name="Wang H."/>
            <person name="Twardziok S.O."/>
            <person name="Deal K.R."/>
            <person name="Huo N."/>
            <person name="Zhu T."/>
            <person name="Wang L."/>
            <person name="Wang Y."/>
            <person name="McGuire P.E."/>
            <person name="Liu S."/>
            <person name="Long H."/>
            <person name="Ramasamy R.K."/>
            <person name="Rodriguez J.C."/>
            <person name="Van S.L."/>
            <person name="Yuan L."/>
            <person name="Wang Z."/>
            <person name="Xia Z."/>
            <person name="Xiao L."/>
            <person name="Anderson O.D."/>
            <person name="Ouyang S."/>
            <person name="Liang Y."/>
            <person name="Zimin A.V."/>
            <person name="Pertea G."/>
            <person name="Qi P."/>
            <person name="Bennetzen J.L."/>
            <person name="Dai X."/>
            <person name="Dawson M.W."/>
            <person name="Muller H.G."/>
            <person name="Kugler K."/>
            <person name="Rivarola-Duarte L."/>
            <person name="Spannagl M."/>
            <person name="Mayer K.F.X."/>
            <person name="Lu F.H."/>
            <person name="Bevan M.W."/>
            <person name="Leroy P."/>
            <person name="Li P."/>
            <person name="You F.M."/>
            <person name="Sun Q."/>
            <person name="Liu Z."/>
            <person name="Lyons E."/>
            <person name="Wicker T."/>
            <person name="Salzberg S.L."/>
            <person name="Devos K.M."/>
            <person name="Dvorak J."/>
        </authorList>
    </citation>
    <scope>NUCLEOTIDE SEQUENCE [LARGE SCALE GENOMIC DNA]</scope>
    <source>
        <strain evidence="1">cv. AL8/78</strain>
    </source>
</reference>
<reference evidence="2" key="2">
    <citation type="journal article" date="2017" name="Nat. Plants">
        <title>The Aegilops tauschii genome reveals multiple impacts of transposons.</title>
        <authorList>
            <person name="Zhao G."/>
            <person name="Zou C."/>
            <person name="Li K."/>
            <person name="Wang K."/>
            <person name="Li T."/>
            <person name="Gao L."/>
            <person name="Zhang X."/>
            <person name="Wang H."/>
            <person name="Yang Z."/>
            <person name="Liu X."/>
            <person name="Jiang W."/>
            <person name="Mao L."/>
            <person name="Kong X."/>
            <person name="Jiao Y."/>
            <person name="Jia J."/>
        </authorList>
    </citation>
    <scope>NUCLEOTIDE SEQUENCE [LARGE SCALE GENOMIC DNA]</scope>
    <source>
        <strain evidence="2">cv. AL8/78</strain>
    </source>
</reference>
<sequence>GVKEWLISVSARLYVLHTSRPQEASPLDISTELQSWKSIDFLRKSRHLQGN</sequence>
<proteinExistence type="predicted"/>
<reference evidence="2" key="1">
    <citation type="journal article" date="2014" name="Science">
        <title>Ancient hybridizations among the ancestral genomes of bread wheat.</title>
        <authorList>
            <consortium name="International Wheat Genome Sequencing Consortium,"/>
            <person name="Marcussen T."/>
            <person name="Sandve S.R."/>
            <person name="Heier L."/>
            <person name="Spannagl M."/>
            <person name="Pfeifer M."/>
            <person name="Jakobsen K.S."/>
            <person name="Wulff B.B."/>
            <person name="Steuernagel B."/>
            <person name="Mayer K.F."/>
            <person name="Olsen O.A."/>
        </authorList>
    </citation>
    <scope>NUCLEOTIDE SEQUENCE [LARGE SCALE GENOMIC DNA]</scope>
    <source>
        <strain evidence="2">cv. AL8/78</strain>
    </source>
</reference>
<dbReference type="EnsemblPlants" id="AET5Gv21123400.16">
    <property type="protein sequence ID" value="AET5Gv21123400.16"/>
    <property type="gene ID" value="AET5Gv21123400"/>
</dbReference>
<accession>A0A453MBD2</accession>
<name>A0A453MBD2_AEGTS</name>
<organism evidence="1 2">
    <name type="scientific">Aegilops tauschii subsp. strangulata</name>
    <name type="common">Goatgrass</name>
    <dbReference type="NCBI Taxonomy" id="200361"/>
    <lineage>
        <taxon>Eukaryota</taxon>
        <taxon>Viridiplantae</taxon>
        <taxon>Streptophyta</taxon>
        <taxon>Embryophyta</taxon>
        <taxon>Tracheophyta</taxon>
        <taxon>Spermatophyta</taxon>
        <taxon>Magnoliopsida</taxon>
        <taxon>Liliopsida</taxon>
        <taxon>Poales</taxon>
        <taxon>Poaceae</taxon>
        <taxon>BOP clade</taxon>
        <taxon>Pooideae</taxon>
        <taxon>Triticodae</taxon>
        <taxon>Triticeae</taxon>
        <taxon>Triticinae</taxon>
        <taxon>Aegilops</taxon>
    </lineage>
</organism>
<dbReference type="Proteomes" id="UP000015105">
    <property type="component" value="Chromosome 5D"/>
</dbReference>
<reference evidence="1" key="4">
    <citation type="submission" date="2019-03" db="UniProtKB">
        <authorList>
            <consortium name="EnsemblPlants"/>
        </authorList>
    </citation>
    <scope>IDENTIFICATION</scope>
</reference>
<keyword evidence="2" id="KW-1185">Reference proteome</keyword>
<dbReference type="Gramene" id="AET5Gv21123400.16">
    <property type="protein sequence ID" value="AET5Gv21123400.16"/>
    <property type="gene ID" value="AET5Gv21123400"/>
</dbReference>